<keyword evidence="1" id="KW-0472">Membrane</keyword>
<dbReference type="EMBL" id="JAENGP010000001">
    <property type="protein sequence ID" value="MBK1779703.1"/>
    <property type="molecule type" value="Genomic_DNA"/>
</dbReference>
<comment type="caution">
    <text evidence="2">The sequence shown here is derived from an EMBL/GenBank/DDBJ whole genome shotgun (WGS) entry which is preliminary data.</text>
</comment>
<reference evidence="2 3" key="1">
    <citation type="submission" date="2020-12" db="EMBL/GenBank/DDBJ databases">
        <authorList>
            <person name="Lu T."/>
            <person name="Wang Q."/>
            <person name="Han X."/>
        </authorList>
    </citation>
    <scope>NUCLEOTIDE SEQUENCE [LARGE SCALE GENOMIC DNA]</scope>
    <source>
        <strain evidence="2 3">WQ 585</strain>
    </source>
</reference>
<feature type="transmembrane region" description="Helical" evidence="1">
    <location>
        <begin position="12"/>
        <end position="37"/>
    </location>
</feature>
<evidence type="ECO:0000256" key="1">
    <source>
        <dbReference type="SAM" id="Phobius"/>
    </source>
</evidence>
<protein>
    <submittedName>
        <fullName evidence="2">Uncharacterized protein</fullName>
    </submittedName>
</protein>
<accession>A0ABS1E9Y3</accession>
<dbReference type="Proteomes" id="UP000635316">
    <property type="component" value="Unassembled WGS sequence"/>
</dbReference>
<keyword evidence="3" id="KW-1185">Reference proteome</keyword>
<dbReference type="RefSeq" id="WP_200232707.1">
    <property type="nucleotide sequence ID" value="NZ_JAENGP010000001.1"/>
</dbReference>
<keyword evidence="1" id="KW-1133">Transmembrane helix</keyword>
<organism evidence="2 3">
    <name type="scientific">Advenella mandrilli</name>
    <dbReference type="NCBI Taxonomy" id="2800330"/>
    <lineage>
        <taxon>Bacteria</taxon>
        <taxon>Pseudomonadati</taxon>
        <taxon>Pseudomonadota</taxon>
        <taxon>Betaproteobacteria</taxon>
        <taxon>Burkholderiales</taxon>
        <taxon>Alcaligenaceae</taxon>
    </lineage>
</organism>
<gene>
    <name evidence="2" type="ORF">JHL22_00565</name>
</gene>
<name>A0ABS1E9Y3_9BURK</name>
<evidence type="ECO:0000313" key="2">
    <source>
        <dbReference type="EMBL" id="MBK1779703.1"/>
    </source>
</evidence>
<keyword evidence="1" id="KW-0812">Transmembrane</keyword>
<evidence type="ECO:0000313" key="3">
    <source>
        <dbReference type="Proteomes" id="UP000635316"/>
    </source>
</evidence>
<proteinExistence type="predicted"/>
<sequence>MGSAATQPGMSAVMVFLVPMRVGMHTGNSINVWFLLWKRIYLSGLLRRRFAPKSLHLKDKSAFCGSEQTLSDEFFLVKVKISNERTPAGADP</sequence>